<name>A0ABN1EA55_9GAMM</name>
<dbReference type="EMBL" id="BAAAEO010000005">
    <property type="protein sequence ID" value="GAA0561321.1"/>
    <property type="molecule type" value="Genomic_DNA"/>
</dbReference>
<dbReference type="Pfam" id="PF01973">
    <property type="entry name" value="MptE-like"/>
    <property type="match status" value="1"/>
</dbReference>
<proteinExistence type="predicted"/>
<gene>
    <name evidence="2" type="ORF">GCM10009098_31770</name>
</gene>
<evidence type="ECO:0000259" key="1">
    <source>
        <dbReference type="Pfam" id="PF01973"/>
    </source>
</evidence>
<evidence type="ECO:0000313" key="2">
    <source>
        <dbReference type="EMBL" id="GAA0561321.1"/>
    </source>
</evidence>
<comment type="caution">
    <text evidence="2">The sequence shown here is derived from an EMBL/GenBank/DDBJ whole genome shotgun (WGS) entry which is preliminary data.</text>
</comment>
<reference evidence="2 3" key="1">
    <citation type="journal article" date="2019" name="Int. J. Syst. Evol. Microbiol.">
        <title>The Global Catalogue of Microorganisms (GCM) 10K type strain sequencing project: providing services to taxonomists for standard genome sequencing and annotation.</title>
        <authorList>
            <consortium name="The Broad Institute Genomics Platform"/>
            <consortium name="The Broad Institute Genome Sequencing Center for Infectious Disease"/>
            <person name="Wu L."/>
            <person name="Ma J."/>
        </authorList>
    </citation>
    <scope>NUCLEOTIDE SEQUENCE [LARGE SCALE GENOMIC DNA]</scope>
    <source>
        <strain evidence="2 3">JCM 14331</strain>
    </source>
</reference>
<dbReference type="PANTHER" id="PTHR41786:SF1">
    <property type="entry name" value="6-HYDROXYMETHYLPTERIN DIPHOSPHOKINASE MPTE-LIKE DOMAIN-CONTAINING PROTEIN"/>
    <property type="match status" value="1"/>
</dbReference>
<keyword evidence="3" id="KW-1185">Reference proteome</keyword>
<dbReference type="Proteomes" id="UP001501169">
    <property type="component" value="Unassembled WGS sequence"/>
</dbReference>
<evidence type="ECO:0000313" key="3">
    <source>
        <dbReference type="Proteomes" id="UP001501169"/>
    </source>
</evidence>
<dbReference type="PANTHER" id="PTHR41786">
    <property type="entry name" value="MOTILITY ACCESSORY FACTOR MAF"/>
    <property type="match status" value="1"/>
</dbReference>
<organism evidence="2 3">
    <name type="scientific">Rheinheimera aquimaris</name>
    <dbReference type="NCBI Taxonomy" id="412437"/>
    <lineage>
        <taxon>Bacteria</taxon>
        <taxon>Pseudomonadati</taxon>
        <taxon>Pseudomonadota</taxon>
        <taxon>Gammaproteobacteria</taxon>
        <taxon>Chromatiales</taxon>
        <taxon>Chromatiaceae</taxon>
        <taxon>Rheinheimera</taxon>
    </lineage>
</organism>
<protein>
    <submittedName>
        <fullName evidence="2">DUF115 domain-containing protein</fullName>
    </submittedName>
</protein>
<accession>A0ABN1EA55</accession>
<dbReference type="RefSeq" id="WP_226767918.1">
    <property type="nucleotide sequence ID" value="NZ_BAAAEO010000005.1"/>
</dbReference>
<dbReference type="InterPro" id="IPR002826">
    <property type="entry name" value="MptE-like"/>
</dbReference>
<feature type="domain" description="6-hydroxymethylpterin diphosphokinase MptE-like" evidence="1">
    <location>
        <begin position="188"/>
        <end position="357"/>
    </location>
</feature>
<sequence length="444" mass="49273">MSDSCFSDNLTVISRRWPALTSVILQAADEQHRPQVQLAQGRDSTLLINGVQLTSRHDRQKEARELTAKLPADSRKITLYGTGLGDVQQLLLASAQLQQLNVCIMNEYVFALVLQLLDQRHWLNDDRVELLLAAAQQDIELPFVVSPSELVLVSDTQREIANQLSAERDAEYVAAQVMRAAEPYMHRLAENKHYWQNDKAVQQLFNSVQPQQQVFVIASGPSLEQQCHYLYQRQQQRNAPLLIAVDTAVKALLEHNVVPDIVITMDHKIGPWHLPCAKLPPTTALVYFPLTHSQLLTDCTGPRYVAMSQSKLFDSVRAELGAASLFIHGSVLHPAVDLAVKMGATQLVLFGADFAFSANKTHAGWQDKMLGPGYASATDWVENVQGEKVPTLRNLLTYRLGLERFIRAHASVQFFNASKAGAVIAGTKPFDEAGPGNVVEQAEK</sequence>